<gene>
    <name evidence="2 4" type="ORF">CBG17773</name>
    <name evidence="2" type="ORF">CBG_17773</name>
</gene>
<organism evidence="2 3">
    <name type="scientific">Caenorhabditis briggsae</name>
    <dbReference type="NCBI Taxonomy" id="6238"/>
    <lineage>
        <taxon>Eukaryota</taxon>
        <taxon>Metazoa</taxon>
        <taxon>Ecdysozoa</taxon>
        <taxon>Nematoda</taxon>
        <taxon>Chromadorea</taxon>
        <taxon>Rhabditida</taxon>
        <taxon>Rhabditina</taxon>
        <taxon>Rhabditomorpha</taxon>
        <taxon>Rhabditoidea</taxon>
        <taxon>Rhabditidae</taxon>
        <taxon>Peloderinae</taxon>
        <taxon>Caenorhabditis</taxon>
    </lineage>
</organism>
<feature type="compositionally biased region" description="Basic and acidic residues" evidence="1">
    <location>
        <begin position="52"/>
        <end position="62"/>
    </location>
</feature>
<protein>
    <submittedName>
        <fullName evidence="2">Protein CBG17773</fullName>
    </submittedName>
</protein>
<dbReference type="EMBL" id="HE601475">
    <property type="protein sequence ID" value="CAP35345.2"/>
    <property type="molecule type" value="Genomic_DNA"/>
</dbReference>
<feature type="compositionally biased region" description="Low complexity" evidence="1">
    <location>
        <begin position="64"/>
        <end position="84"/>
    </location>
</feature>
<evidence type="ECO:0000313" key="3">
    <source>
        <dbReference type="Proteomes" id="UP000008549"/>
    </source>
</evidence>
<evidence type="ECO:0000256" key="1">
    <source>
        <dbReference type="SAM" id="MobiDB-lite"/>
    </source>
</evidence>
<name>A8XRS0_CAEBR</name>
<accession>A8XRS0</accession>
<dbReference type="HOGENOM" id="CLU_2529488_0_0_1"/>
<evidence type="ECO:0000313" key="4">
    <source>
        <dbReference type="WormBase" id="CBG17773"/>
    </source>
</evidence>
<dbReference type="AlphaFoldDB" id="A8XRS0"/>
<dbReference type="RefSeq" id="XP_002631836.2">
    <property type="nucleotide sequence ID" value="XM_002631790.2"/>
</dbReference>
<sequence>MLNSQIKSIWKSDQEKYTAVPFRFVLECIARYQILPIDNKIVPLEVGGKSMESTKRSDEKSNDGPGSTTRGSTTGSTSKTQISV</sequence>
<dbReference type="WormBase" id="CBG17773">
    <property type="protein sequence ID" value="CBP28009"/>
    <property type="gene ID" value="WBGene00037315"/>
</dbReference>
<evidence type="ECO:0000313" key="2">
    <source>
        <dbReference type="EMBL" id="CAP35345.2"/>
    </source>
</evidence>
<reference evidence="2 3" key="2">
    <citation type="journal article" date="2011" name="PLoS Genet.">
        <title>Caenorhabditis briggsae recombinant inbred line genotypes reveal inter-strain incompatibility and the evolution of recombination.</title>
        <authorList>
            <person name="Ross J.A."/>
            <person name="Koboldt D.C."/>
            <person name="Staisch J.E."/>
            <person name="Chamberlin H.M."/>
            <person name="Gupta B.P."/>
            <person name="Miller R.D."/>
            <person name="Baird S.E."/>
            <person name="Haag E.S."/>
        </authorList>
    </citation>
    <scope>NUCLEOTIDE SEQUENCE [LARGE SCALE GENOMIC DNA]</scope>
    <source>
        <strain evidence="2 3">AF16</strain>
    </source>
</reference>
<dbReference type="InParanoid" id="A8XRS0"/>
<dbReference type="STRING" id="6238.A8XRS0"/>
<reference evidence="2 3" key="1">
    <citation type="journal article" date="2003" name="PLoS Biol.">
        <title>The genome sequence of Caenorhabditis briggsae: a platform for comparative genomics.</title>
        <authorList>
            <person name="Stein L.D."/>
            <person name="Bao Z."/>
            <person name="Blasiar D."/>
            <person name="Blumenthal T."/>
            <person name="Brent M.R."/>
            <person name="Chen N."/>
            <person name="Chinwalla A."/>
            <person name="Clarke L."/>
            <person name="Clee C."/>
            <person name="Coghlan A."/>
            <person name="Coulson A."/>
            <person name="D'Eustachio P."/>
            <person name="Fitch D.H."/>
            <person name="Fulton L.A."/>
            <person name="Fulton R.E."/>
            <person name="Griffiths-Jones S."/>
            <person name="Harris T.W."/>
            <person name="Hillier L.W."/>
            <person name="Kamath R."/>
            <person name="Kuwabara P.E."/>
            <person name="Mardis E.R."/>
            <person name="Marra M.A."/>
            <person name="Miner T.L."/>
            <person name="Minx P."/>
            <person name="Mullikin J.C."/>
            <person name="Plumb R.W."/>
            <person name="Rogers J."/>
            <person name="Schein J.E."/>
            <person name="Sohrmann M."/>
            <person name="Spieth J."/>
            <person name="Stajich J.E."/>
            <person name="Wei C."/>
            <person name="Willey D."/>
            <person name="Wilson R.K."/>
            <person name="Durbin R."/>
            <person name="Waterston R.H."/>
        </authorList>
    </citation>
    <scope>NUCLEOTIDE SEQUENCE [LARGE SCALE GENOMIC DNA]</scope>
    <source>
        <strain evidence="2 3">AF16</strain>
    </source>
</reference>
<dbReference type="GeneID" id="8573836"/>
<keyword evidence="3" id="KW-1185">Reference proteome</keyword>
<feature type="region of interest" description="Disordered" evidence="1">
    <location>
        <begin position="50"/>
        <end position="84"/>
    </location>
</feature>
<dbReference type="KEGG" id="cbr:CBG_17773"/>
<dbReference type="CTD" id="8573836"/>
<proteinExistence type="predicted"/>
<dbReference type="Proteomes" id="UP000008549">
    <property type="component" value="Unassembled WGS sequence"/>
</dbReference>